<reference evidence="1 2" key="1">
    <citation type="journal article" date="2021" name="Hortic Res">
        <title>Chromosome-scale assembly of the Dendrobium chrysotoxum genome enhances the understanding of orchid evolution.</title>
        <authorList>
            <person name="Zhang Y."/>
            <person name="Zhang G.Q."/>
            <person name="Zhang D."/>
            <person name="Liu X.D."/>
            <person name="Xu X.Y."/>
            <person name="Sun W.H."/>
            <person name="Yu X."/>
            <person name="Zhu X."/>
            <person name="Wang Z.W."/>
            <person name="Zhao X."/>
            <person name="Zhong W.Y."/>
            <person name="Chen H."/>
            <person name="Yin W.L."/>
            <person name="Huang T."/>
            <person name="Niu S.C."/>
            <person name="Liu Z.J."/>
        </authorList>
    </citation>
    <scope>NUCLEOTIDE SEQUENCE [LARGE SCALE GENOMIC DNA]</scope>
    <source>
        <strain evidence="1">Lindl</strain>
    </source>
</reference>
<gene>
    <name evidence="1" type="ORF">IEQ34_012623</name>
</gene>
<sequence>MTITWRIAGVVFASPSLPVDLRMAQLEDALRIRHFRRLPSSDEFSAEIEPFNVPAVSETGYSNIPFIALLRTSRSICVLWRYQRMGSDQQVEPFQRGPRLFAGLFVVAPF</sequence>
<accession>A0AAV7GP46</accession>
<organism evidence="1 2">
    <name type="scientific">Dendrobium chrysotoxum</name>
    <name type="common">Orchid</name>
    <dbReference type="NCBI Taxonomy" id="161865"/>
    <lineage>
        <taxon>Eukaryota</taxon>
        <taxon>Viridiplantae</taxon>
        <taxon>Streptophyta</taxon>
        <taxon>Embryophyta</taxon>
        <taxon>Tracheophyta</taxon>
        <taxon>Spermatophyta</taxon>
        <taxon>Magnoliopsida</taxon>
        <taxon>Liliopsida</taxon>
        <taxon>Asparagales</taxon>
        <taxon>Orchidaceae</taxon>
        <taxon>Epidendroideae</taxon>
        <taxon>Malaxideae</taxon>
        <taxon>Dendrobiinae</taxon>
        <taxon>Dendrobium</taxon>
    </lineage>
</organism>
<name>A0AAV7GP46_DENCH</name>
<keyword evidence="2" id="KW-1185">Reference proteome</keyword>
<dbReference type="Proteomes" id="UP000775213">
    <property type="component" value="Unassembled WGS sequence"/>
</dbReference>
<evidence type="ECO:0000313" key="1">
    <source>
        <dbReference type="EMBL" id="KAH0457308.1"/>
    </source>
</evidence>
<dbReference type="AlphaFoldDB" id="A0AAV7GP46"/>
<proteinExistence type="predicted"/>
<evidence type="ECO:0000313" key="2">
    <source>
        <dbReference type="Proteomes" id="UP000775213"/>
    </source>
</evidence>
<dbReference type="EMBL" id="JAGFBR010000012">
    <property type="protein sequence ID" value="KAH0457308.1"/>
    <property type="molecule type" value="Genomic_DNA"/>
</dbReference>
<comment type="caution">
    <text evidence="1">The sequence shown here is derived from an EMBL/GenBank/DDBJ whole genome shotgun (WGS) entry which is preliminary data.</text>
</comment>
<protein>
    <submittedName>
        <fullName evidence="1">Uncharacterized protein</fullName>
    </submittedName>
</protein>